<dbReference type="InterPro" id="IPR011990">
    <property type="entry name" value="TPR-like_helical_dom_sf"/>
</dbReference>
<dbReference type="Proteomes" id="UP000009168">
    <property type="component" value="Unassembled WGS sequence"/>
</dbReference>
<evidence type="ECO:0000313" key="2">
    <source>
        <dbReference type="EMBL" id="EAS00436.1"/>
    </source>
</evidence>
<feature type="region of interest" description="Disordered" evidence="1">
    <location>
        <begin position="1"/>
        <end position="34"/>
    </location>
</feature>
<dbReference type="OrthoDB" id="313062at2759"/>
<proteinExistence type="predicted"/>
<dbReference type="Pfam" id="PF13174">
    <property type="entry name" value="TPR_6"/>
    <property type="match status" value="1"/>
</dbReference>
<feature type="compositionally biased region" description="Polar residues" evidence="1">
    <location>
        <begin position="20"/>
        <end position="34"/>
    </location>
</feature>
<sequence>MQVAPKNWESNESPGKRNQKLSLTQKQKSLTQSVPQLSKTLKLPGIVSPAANESLVSSTKTQAIQPSRYGLKEKLKPIEYKPLKVLGDLENKVEGIDIIFKKQDPTNESLQRRIHQYTQSIEPMMMRIKQPNEFKLKPLRRVESDFQMFKDIFVQPQQQRLNQLNQNAEDKEENDDLKFADSAEKFFHNSKNEASQLQLSKNQSSTQSQYISKANQDKKNVIKFNQSEVYSLLNNSINLNQSLKEDLLIKQGATSPKKNKKMEQSIQFNINMLEQSLNMDTSSETQKQFFDQLIQVQPPDLPNSTVASPISPGNGYAPAVPLVTNFDETSKHMLKDLLVRAKAGQQAGDVQKEAHLSFYLGMVYDNQKKYQEAAKHYKKFYTCARLMEDKIGMALGANRIGCDYFHLGEYDKSIEYHQINVQYSDVENSFAGFYNLGISQRKNGSHLEAIQNFKTCLKWARERDELESECLSLGQLAVAYKEVGQTEDALFNFTDCYEISKKLKKVKLQLDCLLHITKLLSLTAMKNSDNSIKVLRDAVECAKLLDDKKTAALCLCNLGVMEGQKLYETYVEEFRISPSIEDWEDDENEENGIDGQQKQLQNYEQMLQSQVNQYYDVEYSLEHQ</sequence>
<dbReference type="KEGG" id="tet:TTHERM_00221090"/>
<evidence type="ECO:0000256" key="1">
    <source>
        <dbReference type="SAM" id="MobiDB-lite"/>
    </source>
</evidence>
<dbReference type="OMA" id="WESNESP"/>
<name>I7M912_TETTS</name>
<keyword evidence="3" id="KW-1185">Reference proteome</keyword>
<organism evidence="2 3">
    <name type="scientific">Tetrahymena thermophila (strain SB210)</name>
    <dbReference type="NCBI Taxonomy" id="312017"/>
    <lineage>
        <taxon>Eukaryota</taxon>
        <taxon>Sar</taxon>
        <taxon>Alveolata</taxon>
        <taxon>Ciliophora</taxon>
        <taxon>Intramacronucleata</taxon>
        <taxon>Oligohymenophorea</taxon>
        <taxon>Hymenostomatida</taxon>
        <taxon>Tetrahymenina</taxon>
        <taxon>Tetrahymenidae</taxon>
        <taxon>Tetrahymena</taxon>
    </lineage>
</organism>
<dbReference type="Gene3D" id="1.25.40.10">
    <property type="entry name" value="Tetratricopeptide repeat domain"/>
    <property type="match status" value="2"/>
</dbReference>
<dbReference type="InParanoid" id="I7M912"/>
<dbReference type="SUPFAM" id="SSF48452">
    <property type="entry name" value="TPR-like"/>
    <property type="match status" value="1"/>
</dbReference>
<dbReference type="InterPro" id="IPR019734">
    <property type="entry name" value="TPR_rpt"/>
</dbReference>
<reference evidence="3" key="1">
    <citation type="journal article" date="2006" name="PLoS Biol.">
        <title>Macronuclear genome sequence of the ciliate Tetrahymena thermophila, a model eukaryote.</title>
        <authorList>
            <person name="Eisen J.A."/>
            <person name="Coyne R.S."/>
            <person name="Wu M."/>
            <person name="Wu D."/>
            <person name="Thiagarajan M."/>
            <person name="Wortman J.R."/>
            <person name="Badger J.H."/>
            <person name="Ren Q."/>
            <person name="Amedeo P."/>
            <person name="Jones K.M."/>
            <person name="Tallon L.J."/>
            <person name="Delcher A.L."/>
            <person name="Salzberg S.L."/>
            <person name="Silva J.C."/>
            <person name="Haas B.J."/>
            <person name="Majoros W.H."/>
            <person name="Farzad M."/>
            <person name="Carlton J.M."/>
            <person name="Smith R.K. Jr."/>
            <person name="Garg J."/>
            <person name="Pearlman R.E."/>
            <person name="Karrer K.M."/>
            <person name="Sun L."/>
            <person name="Manning G."/>
            <person name="Elde N.C."/>
            <person name="Turkewitz A.P."/>
            <person name="Asai D.J."/>
            <person name="Wilkes D.E."/>
            <person name="Wang Y."/>
            <person name="Cai H."/>
            <person name="Collins K."/>
            <person name="Stewart B.A."/>
            <person name="Lee S.R."/>
            <person name="Wilamowska K."/>
            <person name="Weinberg Z."/>
            <person name="Ruzzo W.L."/>
            <person name="Wloga D."/>
            <person name="Gaertig J."/>
            <person name="Frankel J."/>
            <person name="Tsao C.-C."/>
            <person name="Gorovsky M.A."/>
            <person name="Keeling P.J."/>
            <person name="Waller R.F."/>
            <person name="Patron N.J."/>
            <person name="Cherry J.M."/>
            <person name="Stover N.A."/>
            <person name="Krieger C.J."/>
            <person name="del Toro C."/>
            <person name="Ryder H.F."/>
            <person name="Williamson S.C."/>
            <person name="Barbeau R.A."/>
            <person name="Hamilton E.P."/>
            <person name="Orias E."/>
        </authorList>
    </citation>
    <scope>NUCLEOTIDE SEQUENCE [LARGE SCALE GENOMIC DNA]</scope>
    <source>
        <strain evidence="3">SB210</strain>
    </source>
</reference>
<dbReference type="AlphaFoldDB" id="I7M912"/>
<accession>I7M912</accession>
<dbReference type="PANTHER" id="PTHR10098:SF108">
    <property type="entry name" value="TETRATRICOPEPTIDE REPEAT PROTEIN 28"/>
    <property type="match status" value="1"/>
</dbReference>
<dbReference type="RefSeq" id="XP_001020681.1">
    <property type="nucleotide sequence ID" value="XM_001020681.1"/>
</dbReference>
<dbReference type="PANTHER" id="PTHR10098">
    <property type="entry name" value="RAPSYN-RELATED"/>
    <property type="match status" value="1"/>
</dbReference>
<gene>
    <name evidence="2" type="ORF">TTHERM_00221090</name>
</gene>
<evidence type="ECO:0000313" key="3">
    <source>
        <dbReference type="Proteomes" id="UP000009168"/>
    </source>
</evidence>
<dbReference type="eggNOG" id="ENOG502RQTX">
    <property type="taxonomic scope" value="Eukaryota"/>
</dbReference>
<dbReference type="GeneID" id="7843493"/>
<dbReference type="SMART" id="SM00028">
    <property type="entry name" value="TPR"/>
    <property type="match status" value="4"/>
</dbReference>
<dbReference type="EMBL" id="GG662621">
    <property type="protein sequence ID" value="EAS00436.1"/>
    <property type="molecule type" value="Genomic_DNA"/>
</dbReference>
<dbReference type="HOGENOM" id="CLU_405744_0_0_1"/>
<dbReference type="Pfam" id="PF13424">
    <property type="entry name" value="TPR_12"/>
    <property type="match status" value="1"/>
</dbReference>
<protein>
    <submittedName>
        <fullName evidence="2">Tetratricopeptide repeat protein</fullName>
    </submittedName>
</protein>